<sequence>MACTGCAPAPEIRIPRRPTWYQVGEVRAPACWHQSPISQPHDDEGGITSSPGSSDWVYSAAAVHREPTPDQGSVVAVSDIAACDPISETPRADDSWMWEMCFA</sequence>
<accession>A0AAW1FET9</accession>
<evidence type="ECO:0000313" key="3">
    <source>
        <dbReference type="Proteomes" id="UP001488805"/>
    </source>
</evidence>
<comment type="caution">
    <text evidence="2">The sequence shown here is derived from an EMBL/GenBank/DDBJ whole genome shotgun (WGS) entry which is preliminary data.</text>
</comment>
<dbReference type="Proteomes" id="UP001488805">
    <property type="component" value="Unassembled WGS sequence"/>
</dbReference>
<name>A0AAW1FET9_ZOAVI</name>
<protein>
    <submittedName>
        <fullName evidence="2">Uncharacterized protein</fullName>
    </submittedName>
</protein>
<dbReference type="EMBL" id="JBCEZU010000067">
    <property type="protein sequence ID" value="KAK9533197.1"/>
    <property type="molecule type" value="Genomic_DNA"/>
</dbReference>
<evidence type="ECO:0000313" key="2">
    <source>
        <dbReference type="EMBL" id="KAK9533197.1"/>
    </source>
</evidence>
<proteinExistence type="predicted"/>
<dbReference type="AlphaFoldDB" id="A0AAW1FET9"/>
<feature type="region of interest" description="Disordered" evidence="1">
    <location>
        <begin position="33"/>
        <end position="53"/>
    </location>
</feature>
<keyword evidence="3" id="KW-1185">Reference proteome</keyword>
<organism evidence="2 3">
    <name type="scientific">Zoarces viviparus</name>
    <name type="common">Viviparous eelpout</name>
    <name type="synonym">Blennius viviparus</name>
    <dbReference type="NCBI Taxonomy" id="48416"/>
    <lineage>
        <taxon>Eukaryota</taxon>
        <taxon>Metazoa</taxon>
        <taxon>Chordata</taxon>
        <taxon>Craniata</taxon>
        <taxon>Vertebrata</taxon>
        <taxon>Euteleostomi</taxon>
        <taxon>Actinopterygii</taxon>
        <taxon>Neopterygii</taxon>
        <taxon>Teleostei</taxon>
        <taxon>Neoteleostei</taxon>
        <taxon>Acanthomorphata</taxon>
        <taxon>Eupercaria</taxon>
        <taxon>Perciformes</taxon>
        <taxon>Cottioidei</taxon>
        <taxon>Zoarcales</taxon>
        <taxon>Zoarcidae</taxon>
        <taxon>Zoarcinae</taxon>
        <taxon>Zoarces</taxon>
    </lineage>
</organism>
<evidence type="ECO:0000256" key="1">
    <source>
        <dbReference type="SAM" id="MobiDB-lite"/>
    </source>
</evidence>
<gene>
    <name evidence="2" type="ORF">VZT92_008337</name>
</gene>
<reference evidence="2 3" key="1">
    <citation type="journal article" date="2024" name="Genome Biol. Evol.">
        <title>Chromosome-level genome assembly of the viviparous eelpout Zoarces viviparus.</title>
        <authorList>
            <person name="Fuhrmann N."/>
            <person name="Brasseur M.V."/>
            <person name="Bakowski C.E."/>
            <person name="Podsiadlowski L."/>
            <person name="Prost S."/>
            <person name="Krehenwinkel H."/>
            <person name="Mayer C."/>
        </authorList>
    </citation>
    <scope>NUCLEOTIDE SEQUENCE [LARGE SCALE GENOMIC DNA]</scope>
    <source>
        <strain evidence="2">NO-MEL_2022_Ind0_liver</strain>
    </source>
</reference>